<dbReference type="GO" id="GO:0000156">
    <property type="term" value="F:phosphorelay response regulator activity"/>
    <property type="evidence" value="ECO:0007669"/>
    <property type="project" value="TreeGrafter"/>
</dbReference>
<reference evidence="8" key="1">
    <citation type="submission" date="2020-08" db="EMBL/GenBank/DDBJ databases">
        <title>Genome public.</title>
        <authorList>
            <person name="Liu C."/>
            <person name="Sun Q."/>
        </authorList>
    </citation>
    <scope>NUCLEOTIDE SEQUENCE</scope>
    <source>
        <strain evidence="8">BX1005</strain>
    </source>
</reference>
<dbReference type="SUPFAM" id="SSF52172">
    <property type="entry name" value="CheY-like"/>
    <property type="match status" value="1"/>
</dbReference>
<sequence>MHLLAVDDEKLALLHLTNILEEMFPNDTVTGFSDQIEALAFAKELMEKKEQLEFLFLDIEMYGMSGIELARQFKDICPEVKILFVTGHDNYALEAFRLHARGYILKPVTRELIEEEMQNIEGYSQSERQQRMQGETEKKKVTVRTFGNFDIYAGDEPLQFSRSKAKELLAFLVDKKGTGVNTAEISSILWEDKAYDRSLRNQTQTVISQMMRNLKAAGIEDCVIKKWNYLAIDPERIDCDYYNFLAGDVRAINSYTGEYMSNYSWAEFTTAYLDDMLLKER</sequence>
<evidence type="ECO:0000256" key="2">
    <source>
        <dbReference type="ARBA" id="ARBA00023015"/>
    </source>
</evidence>
<organism evidence="8 9">
    <name type="scientific">Roseburia zhanii</name>
    <dbReference type="NCBI Taxonomy" id="2763064"/>
    <lineage>
        <taxon>Bacteria</taxon>
        <taxon>Bacillati</taxon>
        <taxon>Bacillota</taxon>
        <taxon>Clostridia</taxon>
        <taxon>Lachnospirales</taxon>
        <taxon>Lachnospiraceae</taxon>
        <taxon>Roseburia</taxon>
    </lineage>
</organism>
<proteinExistence type="predicted"/>
<feature type="domain" description="Response regulatory" evidence="7">
    <location>
        <begin position="2"/>
        <end position="121"/>
    </location>
</feature>
<dbReference type="Proteomes" id="UP000606720">
    <property type="component" value="Unassembled WGS sequence"/>
</dbReference>
<keyword evidence="3" id="KW-0238">DNA-binding</keyword>
<keyword evidence="9" id="KW-1185">Reference proteome</keyword>
<dbReference type="GO" id="GO:0000976">
    <property type="term" value="F:transcription cis-regulatory region binding"/>
    <property type="evidence" value="ECO:0007669"/>
    <property type="project" value="TreeGrafter"/>
</dbReference>
<evidence type="ECO:0000256" key="5">
    <source>
        <dbReference type="ARBA" id="ARBA00024867"/>
    </source>
</evidence>
<dbReference type="InterPro" id="IPR016032">
    <property type="entry name" value="Sig_transdc_resp-reg_C-effctor"/>
</dbReference>
<dbReference type="Pfam" id="PF00072">
    <property type="entry name" value="Response_reg"/>
    <property type="match status" value="1"/>
</dbReference>
<dbReference type="InterPro" id="IPR011006">
    <property type="entry name" value="CheY-like_superfamily"/>
</dbReference>
<comment type="function">
    <text evidence="5">May play the central regulatory role in sporulation. It may be an element of the effector pathway responsible for the activation of sporulation genes in response to nutritional stress. Spo0A may act in concert with spo0H (a sigma factor) to control the expression of some genes that are critical to the sporulation process.</text>
</comment>
<dbReference type="PROSITE" id="PS50110">
    <property type="entry name" value="RESPONSE_REGULATORY"/>
    <property type="match status" value="1"/>
</dbReference>
<dbReference type="PANTHER" id="PTHR48111:SF69">
    <property type="entry name" value="RESPONSE REGULATOR RECEIVER"/>
    <property type="match status" value="1"/>
</dbReference>
<evidence type="ECO:0000256" key="1">
    <source>
        <dbReference type="ARBA" id="ARBA00018672"/>
    </source>
</evidence>
<dbReference type="InterPro" id="IPR036388">
    <property type="entry name" value="WH-like_DNA-bd_sf"/>
</dbReference>
<feature type="modified residue" description="4-aspartylphosphate" evidence="6">
    <location>
        <position position="58"/>
    </location>
</feature>
<dbReference type="Gene3D" id="1.10.10.10">
    <property type="entry name" value="Winged helix-like DNA-binding domain superfamily/Winged helix DNA-binding domain"/>
    <property type="match status" value="1"/>
</dbReference>
<dbReference type="InterPro" id="IPR001789">
    <property type="entry name" value="Sig_transdc_resp-reg_receiver"/>
</dbReference>
<gene>
    <name evidence="8" type="ORF">H8S17_04985</name>
</gene>
<dbReference type="RefSeq" id="WP_186866488.1">
    <property type="nucleotide sequence ID" value="NZ_JACOPH010000003.1"/>
</dbReference>
<evidence type="ECO:0000256" key="6">
    <source>
        <dbReference type="PROSITE-ProRule" id="PRU00169"/>
    </source>
</evidence>
<evidence type="ECO:0000259" key="7">
    <source>
        <dbReference type="PROSITE" id="PS50110"/>
    </source>
</evidence>
<comment type="caution">
    <text evidence="8">The sequence shown here is derived from an EMBL/GenBank/DDBJ whole genome shotgun (WGS) entry which is preliminary data.</text>
</comment>
<dbReference type="EMBL" id="JACOPH010000003">
    <property type="protein sequence ID" value="MBC5713572.1"/>
    <property type="molecule type" value="Genomic_DNA"/>
</dbReference>
<dbReference type="GO" id="GO:0005829">
    <property type="term" value="C:cytosol"/>
    <property type="evidence" value="ECO:0007669"/>
    <property type="project" value="TreeGrafter"/>
</dbReference>
<dbReference type="PANTHER" id="PTHR48111">
    <property type="entry name" value="REGULATOR OF RPOS"/>
    <property type="match status" value="1"/>
</dbReference>
<dbReference type="SMART" id="SM00448">
    <property type="entry name" value="REC"/>
    <property type="match status" value="1"/>
</dbReference>
<dbReference type="InterPro" id="IPR039420">
    <property type="entry name" value="WalR-like"/>
</dbReference>
<dbReference type="SUPFAM" id="SSF46894">
    <property type="entry name" value="C-terminal effector domain of the bipartite response regulators"/>
    <property type="match status" value="1"/>
</dbReference>
<name>A0A923RSE8_9FIRM</name>
<dbReference type="GO" id="GO:0032993">
    <property type="term" value="C:protein-DNA complex"/>
    <property type="evidence" value="ECO:0007669"/>
    <property type="project" value="TreeGrafter"/>
</dbReference>
<evidence type="ECO:0000313" key="8">
    <source>
        <dbReference type="EMBL" id="MBC5713572.1"/>
    </source>
</evidence>
<accession>A0A923RSE8</accession>
<protein>
    <recommendedName>
        <fullName evidence="1">Stage 0 sporulation protein A homolog</fullName>
    </recommendedName>
</protein>
<keyword evidence="4" id="KW-0804">Transcription</keyword>
<keyword evidence="6" id="KW-0597">Phosphoprotein</keyword>
<evidence type="ECO:0000313" key="9">
    <source>
        <dbReference type="Proteomes" id="UP000606720"/>
    </source>
</evidence>
<dbReference type="Gene3D" id="3.40.50.2300">
    <property type="match status" value="1"/>
</dbReference>
<keyword evidence="2" id="KW-0805">Transcription regulation</keyword>
<dbReference type="GO" id="GO:0006355">
    <property type="term" value="P:regulation of DNA-templated transcription"/>
    <property type="evidence" value="ECO:0007669"/>
    <property type="project" value="InterPro"/>
</dbReference>
<dbReference type="AlphaFoldDB" id="A0A923RSE8"/>
<evidence type="ECO:0000256" key="3">
    <source>
        <dbReference type="ARBA" id="ARBA00023125"/>
    </source>
</evidence>
<evidence type="ECO:0000256" key="4">
    <source>
        <dbReference type="ARBA" id="ARBA00023163"/>
    </source>
</evidence>